<dbReference type="AlphaFoldDB" id="A0A7W9ULK4"/>
<keyword evidence="2" id="KW-1185">Reference proteome</keyword>
<dbReference type="RefSeq" id="WP_040754004.1">
    <property type="nucleotide sequence ID" value="NZ_JACHIT010000002.1"/>
</dbReference>
<proteinExistence type="predicted"/>
<evidence type="ECO:0000313" key="1">
    <source>
        <dbReference type="EMBL" id="MBB5916800.1"/>
    </source>
</evidence>
<accession>A0A7W9ULK4</accession>
<dbReference type="Proteomes" id="UP000540412">
    <property type="component" value="Unassembled WGS sequence"/>
</dbReference>
<dbReference type="EMBL" id="JACHIT010000002">
    <property type="protein sequence ID" value="MBB5916800.1"/>
    <property type="molecule type" value="Genomic_DNA"/>
</dbReference>
<evidence type="ECO:0000313" key="2">
    <source>
        <dbReference type="Proteomes" id="UP000540412"/>
    </source>
</evidence>
<comment type="caution">
    <text evidence="1">The sequence shown here is derived from an EMBL/GenBank/DDBJ whole genome shotgun (WGS) entry which is preliminary data.</text>
</comment>
<gene>
    <name evidence="1" type="ORF">BJY24_005712</name>
</gene>
<sequence length="98" mass="10282">MILAADSAPRVSGLADLAALGAGSIVVQGLADVPDRVRPFQRGDDGYWYSHGIGGGVSSERLWRTGDDLVVVSRSDRPVTAGATQIDRVRAFPVKSAC</sequence>
<name>A0A7W9ULK4_9NOCA</name>
<reference evidence="1 2" key="1">
    <citation type="submission" date="2020-08" db="EMBL/GenBank/DDBJ databases">
        <title>Sequencing the genomes of 1000 actinobacteria strains.</title>
        <authorList>
            <person name="Klenk H.-P."/>
        </authorList>
    </citation>
    <scope>NUCLEOTIDE SEQUENCE [LARGE SCALE GENOMIC DNA]</scope>
    <source>
        <strain evidence="1 2">DSM 43582</strain>
    </source>
</reference>
<protein>
    <submittedName>
        <fullName evidence="1">Uncharacterized protein</fullName>
    </submittedName>
</protein>
<organism evidence="1 2">
    <name type="scientific">Nocardia transvalensis</name>
    <dbReference type="NCBI Taxonomy" id="37333"/>
    <lineage>
        <taxon>Bacteria</taxon>
        <taxon>Bacillati</taxon>
        <taxon>Actinomycetota</taxon>
        <taxon>Actinomycetes</taxon>
        <taxon>Mycobacteriales</taxon>
        <taxon>Nocardiaceae</taxon>
        <taxon>Nocardia</taxon>
    </lineage>
</organism>